<evidence type="ECO:0000313" key="1">
    <source>
        <dbReference type="EMBL" id="CAK7943060.1"/>
    </source>
</evidence>
<dbReference type="Proteomes" id="UP001162060">
    <property type="component" value="Unassembled WGS sequence"/>
</dbReference>
<comment type="caution">
    <text evidence="1">The sequence shown here is derived from an EMBL/GenBank/DDBJ whole genome shotgun (WGS) entry which is preliminary data.</text>
</comment>
<reference evidence="1" key="1">
    <citation type="submission" date="2024-01" db="EMBL/GenBank/DDBJ databases">
        <authorList>
            <person name="Webb A."/>
        </authorList>
    </citation>
    <scope>NUCLEOTIDE SEQUENCE</scope>
    <source>
        <strain evidence="1">Pm1</strain>
    </source>
</reference>
<proteinExistence type="predicted"/>
<dbReference type="AlphaFoldDB" id="A0AAV1V8D2"/>
<evidence type="ECO:0008006" key="3">
    <source>
        <dbReference type="Google" id="ProtNLM"/>
    </source>
</evidence>
<organism evidence="1 2">
    <name type="scientific">Peronospora matthiolae</name>
    <dbReference type="NCBI Taxonomy" id="2874970"/>
    <lineage>
        <taxon>Eukaryota</taxon>
        <taxon>Sar</taxon>
        <taxon>Stramenopiles</taxon>
        <taxon>Oomycota</taxon>
        <taxon>Peronosporomycetes</taxon>
        <taxon>Peronosporales</taxon>
        <taxon>Peronosporaceae</taxon>
        <taxon>Peronospora</taxon>
    </lineage>
</organism>
<name>A0AAV1V8D2_9STRA</name>
<dbReference type="EMBL" id="CAKLBY020000286">
    <property type="protein sequence ID" value="CAK7943060.1"/>
    <property type="molecule type" value="Genomic_DNA"/>
</dbReference>
<gene>
    <name evidence="1" type="ORF">PM001_LOCUS28210</name>
</gene>
<accession>A0AAV1V8D2</accession>
<evidence type="ECO:0000313" key="2">
    <source>
        <dbReference type="Proteomes" id="UP001162060"/>
    </source>
</evidence>
<protein>
    <recommendedName>
        <fullName evidence="3">BZIP transcription factor 1</fullName>
    </recommendedName>
</protein>
<sequence>MDTCILYQATIRVLGETPIASVDQRESFRGDVAKSPHEFTNSRDLRCPSSAMVKQPDALLGQQRFLNEAWHDKAQTPTNHDSTSCLDRMKQSRYQTSSTVTSESLLFDARCGNATEADDHLARSALYQVSMQDWFINHEKQQREVRRNRQIKYRQKQQVNMVALEESIRQTKHDIAKLDQRRRAFATAVPTDLTLWNVAVDYFRLFSFGLQDLERTERLSSSPVSTPSVQLDFLRSTMAPGVMYNDACGVGAIMRSWKLFSFRFQDAEVELTGLQKSGMELLIADTTTTFCITSQTLIRVFPHLCSKDAGRANCRLADKLLGQEIIMRGSTRFEWDIGYGHVTSMTSEYDLLTPMLELLGTLEDAMLVCADVSSILI</sequence>